<dbReference type="AlphaFoldDB" id="A0A316I7Z5"/>
<comment type="caution">
    <text evidence="2">The sequence shown here is derived from an EMBL/GenBank/DDBJ whole genome shotgun (WGS) entry which is preliminary data.</text>
</comment>
<organism evidence="2 3">
    <name type="scientific">Fulvimonas soli</name>
    <dbReference type="NCBI Taxonomy" id="155197"/>
    <lineage>
        <taxon>Bacteria</taxon>
        <taxon>Pseudomonadati</taxon>
        <taxon>Pseudomonadota</taxon>
        <taxon>Gammaproteobacteria</taxon>
        <taxon>Lysobacterales</taxon>
        <taxon>Rhodanobacteraceae</taxon>
        <taxon>Fulvimonas</taxon>
    </lineage>
</organism>
<dbReference type="EMBL" id="QGHC01000005">
    <property type="protein sequence ID" value="PWK88658.1"/>
    <property type="molecule type" value="Genomic_DNA"/>
</dbReference>
<sequence length="33" mass="3409">MSPVLDMRDEMPADPAAGMAHRIGTAGGGARLR</sequence>
<evidence type="ECO:0000256" key="1">
    <source>
        <dbReference type="SAM" id="MobiDB-lite"/>
    </source>
</evidence>
<accession>A0A316I7Z5</accession>
<reference evidence="2 3" key="1">
    <citation type="submission" date="2018-05" db="EMBL/GenBank/DDBJ databases">
        <title>Genomic Encyclopedia of Type Strains, Phase IV (KMG-IV): sequencing the most valuable type-strain genomes for metagenomic binning, comparative biology and taxonomic classification.</title>
        <authorList>
            <person name="Goeker M."/>
        </authorList>
    </citation>
    <scope>NUCLEOTIDE SEQUENCE [LARGE SCALE GENOMIC DNA]</scope>
    <source>
        <strain evidence="2 3">DSM 14263</strain>
    </source>
</reference>
<feature type="compositionally biased region" description="Basic and acidic residues" evidence="1">
    <location>
        <begin position="1"/>
        <end position="11"/>
    </location>
</feature>
<keyword evidence="3" id="KW-1185">Reference proteome</keyword>
<feature type="region of interest" description="Disordered" evidence="1">
    <location>
        <begin position="1"/>
        <end position="33"/>
    </location>
</feature>
<protein>
    <submittedName>
        <fullName evidence="2">Uncharacterized protein</fullName>
    </submittedName>
</protein>
<evidence type="ECO:0000313" key="2">
    <source>
        <dbReference type="EMBL" id="PWK88658.1"/>
    </source>
</evidence>
<proteinExistence type="predicted"/>
<dbReference type="Proteomes" id="UP000245812">
    <property type="component" value="Unassembled WGS sequence"/>
</dbReference>
<name>A0A316I7Z5_9GAMM</name>
<gene>
    <name evidence="2" type="ORF">C7456_105191</name>
</gene>
<evidence type="ECO:0000313" key="3">
    <source>
        <dbReference type="Proteomes" id="UP000245812"/>
    </source>
</evidence>